<keyword evidence="3" id="KW-1185">Reference proteome</keyword>
<dbReference type="EMBL" id="CYKH01002187">
    <property type="protein sequence ID" value="CUI15492.1"/>
    <property type="molecule type" value="Genomic_DNA"/>
</dbReference>
<reference evidence="3" key="1">
    <citation type="submission" date="2015-09" db="EMBL/GenBank/DDBJ databases">
        <authorList>
            <consortium name="Pathogen Informatics"/>
        </authorList>
    </citation>
    <scope>NUCLEOTIDE SEQUENCE [LARGE SCALE GENOMIC DNA]</scope>
    <source>
        <strain evidence="3">Lake Konstanz</strain>
    </source>
</reference>
<dbReference type="Proteomes" id="UP000051952">
    <property type="component" value="Unassembled WGS sequence"/>
</dbReference>
<sequence>MSSPNSGFQAFVPDPTPWGGSTRTSMPTSTIILSKRTVAHLSFDRDQGLGYRRSEQQQQQSQKSTTVAAQGSDYDEERIHMLRLSPIAPTPLKFSELCSWRCEGLGKVSGCMLLPLAPHEGGQDDL</sequence>
<dbReference type="AlphaFoldDB" id="A0A0S4KPD0"/>
<feature type="compositionally biased region" description="Basic and acidic residues" evidence="1">
    <location>
        <begin position="45"/>
        <end position="55"/>
    </location>
</feature>
<name>A0A0S4KPD0_BODSA</name>
<gene>
    <name evidence="2" type="ORF">BSAL_44335</name>
</gene>
<evidence type="ECO:0000313" key="3">
    <source>
        <dbReference type="Proteomes" id="UP000051952"/>
    </source>
</evidence>
<feature type="region of interest" description="Disordered" evidence="1">
    <location>
        <begin position="1"/>
        <end position="26"/>
    </location>
</feature>
<evidence type="ECO:0000256" key="1">
    <source>
        <dbReference type="SAM" id="MobiDB-lite"/>
    </source>
</evidence>
<proteinExistence type="predicted"/>
<evidence type="ECO:0000313" key="2">
    <source>
        <dbReference type="EMBL" id="CUI15492.1"/>
    </source>
</evidence>
<organism evidence="2 3">
    <name type="scientific">Bodo saltans</name>
    <name type="common">Flagellated protozoan</name>
    <dbReference type="NCBI Taxonomy" id="75058"/>
    <lineage>
        <taxon>Eukaryota</taxon>
        <taxon>Discoba</taxon>
        <taxon>Euglenozoa</taxon>
        <taxon>Kinetoplastea</taxon>
        <taxon>Metakinetoplastina</taxon>
        <taxon>Eubodonida</taxon>
        <taxon>Bodonidae</taxon>
        <taxon>Bodo</taxon>
    </lineage>
</organism>
<accession>A0A0S4KPD0</accession>
<dbReference type="VEuPathDB" id="TriTrypDB:BSAL_44335"/>
<protein>
    <submittedName>
        <fullName evidence="2">Uncharacterized protein</fullName>
    </submittedName>
</protein>
<feature type="region of interest" description="Disordered" evidence="1">
    <location>
        <begin position="45"/>
        <end position="71"/>
    </location>
</feature>